<evidence type="ECO:0000256" key="6">
    <source>
        <dbReference type="ARBA" id="ARBA00023136"/>
    </source>
</evidence>
<dbReference type="InterPro" id="IPR003439">
    <property type="entry name" value="ABC_transporter-like_ATP-bd"/>
</dbReference>
<dbReference type="OrthoDB" id="9814623at2"/>
<reference evidence="7" key="1">
    <citation type="submission" date="2019-09" db="EMBL/GenBank/DDBJ databases">
        <title>Complete genome sequencing of four Arcobacter species reveals a diverse suite of mobile elements.</title>
        <authorList>
            <person name="Miller W.G."/>
            <person name="Yee E."/>
            <person name="Bono J.L."/>
        </authorList>
    </citation>
    <scope>NUCLEOTIDE SEQUENCE [LARGE SCALE GENOMIC DNA]</scope>
    <source>
        <strain evidence="7">LMG 26638</strain>
    </source>
</reference>
<evidence type="ECO:0000256" key="5">
    <source>
        <dbReference type="ARBA" id="ARBA00022840"/>
    </source>
</evidence>
<evidence type="ECO:0000256" key="2">
    <source>
        <dbReference type="ARBA" id="ARBA00022448"/>
    </source>
</evidence>
<keyword evidence="5 7" id="KW-0067">ATP-binding</keyword>
<organism evidence="7 8">
    <name type="scientific">Malaciobacter pacificus</name>
    <dbReference type="NCBI Taxonomy" id="1080223"/>
    <lineage>
        <taxon>Bacteria</taxon>
        <taxon>Pseudomonadati</taxon>
        <taxon>Campylobacterota</taxon>
        <taxon>Epsilonproteobacteria</taxon>
        <taxon>Campylobacterales</taxon>
        <taxon>Arcobacteraceae</taxon>
        <taxon>Malaciobacter</taxon>
    </lineage>
</organism>
<protein>
    <submittedName>
        <fullName evidence="7">Nitrate/sulfonate/bicarbonate ABC transporter, ATP-binding protein</fullName>
    </submittedName>
</protein>
<accession>A0A5C2H5P8</accession>
<dbReference type="PANTHER" id="PTHR42788:SF7">
    <property type="entry name" value="NITRATE ABC TRANSPORTER ATP-BINDING PROTEIN"/>
    <property type="match status" value="1"/>
</dbReference>
<dbReference type="SMART" id="SM00382">
    <property type="entry name" value="AAA"/>
    <property type="match status" value="1"/>
</dbReference>
<gene>
    <name evidence="7" type="ORF">APAC_0377</name>
</gene>
<evidence type="ECO:0000256" key="1">
    <source>
        <dbReference type="ARBA" id="ARBA00004202"/>
    </source>
</evidence>
<dbReference type="InterPro" id="IPR017871">
    <property type="entry name" value="ABC_transporter-like_CS"/>
</dbReference>
<keyword evidence="8" id="KW-1185">Reference proteome</keyword>
<keyword evidence="6" id="KW-0472">Membrane</keyword>
<dbReference type="EMBL" id="CP035928">
    <property type="protein sequence ID" value="QEP33538.1"/>
    <property type="molecule type" value="Genomic_DNA"/>
</dbReference>
<dbReference type="InterPro" id="IPR050166">
    <property type="entry name" value="ABC_transporter_ATP-bind"/>
</dbReference>
<dbReference type="Pfam" id="PF00005">
    <property type="entry name" value="ABC_tran"/>
    <property type="match status" value="1"/>
</dbReference>
<dbReference type="Proteomes" id="UP000322726">
    <property type="component" value="Chromosome"/>
</dbReference>
<dbReference type="KEGG" id="apai:APAC_0377"/>
<evidence type="ECO:0000313" key="8">
    <source>
        <dbReference type="Proteomes" id="UP000322726"/>
    </source>
</evidence>
<dbReference type="InterPro" id="IPR027417">
    <property type="entry name" value="P-loop_NTPase"/>
</dbReference>
<reference evidence="7" key="2">
    <citation type="submission" date="2019-09" db="EMBL/GenBank/DDBJ databases">
        <title>Taxonomic note: a critical rebuttal of the proposed division of the genus Arcobacter into six genera, emended descriptions of Arcobacter anaerophilus and the genus Arcobacter, and an assessment of genus-level boundaries for Epsilonproteobacteria using in silico genomic comparator tools.</title>
        <authorList>
            <person name="On S.L.W."/>
            <person name="Miller W.G."/>
            <person name="Biggs P."/>
            <person name="Cornelius A."/>
            <person name="Vandamme P."/>
        </authorList>
    </citation>
    <scope>NUCLEOTIDE SEQUENCE [LARGE SCALE GENOMIC DNA]</scope>
    <source>
        <strain evidence="7">LMG 26638</strain>
    </source>
</reference>
<evidence type="ECO:0000313" key="7">
    <source>
        <dbReference type="EMBL" id="QEP33538.1"/>
    </source>
</evidence>
<dbReference type="PROSITE" id="PS00211">
    <property type="entry name" value="ABC_TRANSPORTER_1"/>
    <property type="match status" value="1"/>
</dbReference>
<keyword evidence="4" id="KW-0547">Nucleotide-binding</keyword>
<dbReference type="GO" id="GO:0005886">
    <property type="term" value="C:plasma membrane"/>
    <property type="evidence" value="ECO:0007669"/>
    <property type="project" value="UniProtKB-SubCell"/>
</dbReference>
<evidence type="ECO:0000256" key="3">
    <source>
        <dbReference type="ARBA" id="ARBA00022475"/>
    </source>
</evidence>
<dbReference type="Gene3D" id="3.40.50.300">
    <property type="entry name" value="P-loop containing nucleotide triphosphate hydrolases"/>
    <property type="match status" value="1"/>
</dbReference>
<dbReference type="GO" id="GO:0016887">
    <property type="term" value="F:ATP hydrolysis activity"/>
    <property type="evidence" value="ECO:0007669"/>
    <property type="project" value="InterPro"/>
</dbReference>
<keyword evidence="3" id="KW-1003">Cell membrane</keyword>
<comment type="subcellular location">
    <subcellularLocation>
        <location evidence="1">Cell membrane</location>
        <topology evidence="1">Peripheral membrane protein</topology>
    </subcellularLocation>
</comment>
<name>A0A5C2H5P8_9BACT</name>
<proteinExistence type="predicted"/>
<dbReference type="PANTHER" id="PTHR42788">
    <property type="entry name" value="TAURINE IMPORT ATP-BINDING PROTEIN-RELATED"/>
    <property type="match status" value="1"/>
</dbReference>
<dbReference type="AlphaFoldDB" id="A0A5C2H5P8"/>
<evidence type="ECO:0000256" key="4">
    <source>
        <dbReference type="ARBA" id="ARBA00022741"/>
    </source>
</evidence>
<dbReference type="PROSITE" id="PS50893">
    <property type="entry name" value="ABC_TRANSPORTER_2"/>
    <property type="match status" value="1"/>
</dbReference>
<keyword evidence="2" id="KW-0813">Transport</keyword>
<sequence>MIDIKINSKYFEKKEILKDINLNIEQKEFISILGPSGCGKSTFLNILSGLDNDYDGKINLSTNNVSFMFQDHRLLPWLTVKENLLLVSKNKDINEIIELLKLIDLNEVLDFYPKALSGGMKRRVALIRAFINQPDVIFLDEPFTSLDFPTAQDLKKEFLNLCQKFNPTVILVTHDISEAILFSNRILFLSKNPASLILEYQNPNEQSFDIKKIDEIKNQLFDLYPNILKGEI</sequence>
<dbReference type="GO" id="GO:0005524">
    <property type="term" value="F:ATP binding"/>
    <property type="evidence" value="ECO:0007669"/>
    <property type="project" value="UniProtKB-KW"/>
</dbReference>
<dbReference type="RefSeq" id="WP_130232504.1">
    <property type="nucleotide sequence ID" value="NZ_BMEF01000010.1"/>
</dbReference>
<dbReference type="SUPFAM" id="SSF52540">
    <property type="entry name" value="P-loop containing nucleoside triphosphate hydrolases"/>
    <property type="match status" value="1"/>
</dbReference>
<dbReference type="InterPro" id="IPR003593">
    <property type="entry name" value="AAA+_ATPase"/>
</dbReference>